<gene>
    <name evidence="4" type="ORF">P174DRAFT_421660</name>
</gene>
<dbReference type="GeneID" id="36532293"/>
<evidence type="ECO:0000313" key="5">
    <source>
        <dbReference type="Proteomes" id="UP000234474"/>
    </source>
</evidence>
<dbReference type="CDD" id="cd08249">
    <property type="entry name" value="enoyl_reductase_like"/>
    <property type="match status" value="1"/>
</dbReference>
<dbReference type="PANTHER" id="PTHR45348:SF2">
    <property type="entry name" value="ZINC-TYPE ALCOHOL DEHYDROGENASE-LIKE PROTEIN C2E1P3.01"/>
    <property type="match status" value="1"/>
</dbReference>
<dbReference type="InterPro" id="IPR020843">
    <property type="entry name" value="ER"/>
</dbReference>
<evidence type="ECO:0000259" key="3">
    <source>
        <dbReference type="SMART" id="SM00829"/>
    </source>
</evidence>
<dbReference type="Pfam" id="PF00107">
    <property type="entry name" value="ADH_zinc_N"/>
    <property type="match status" value="1"/>
</dbReference>
<dbReference type="RefSeq" id="XP_024681206.1">
    <property type="nucleotide sequence ID" value="XM_024824968.1"/>
</dbReference>
<feature type="domain" description="Enoyl reductase (ER)" evidence="3">
    <location>
        <begin position="14"/>
        <end position="342"/>
    </location>
</feature>
<dbReference type="InterPro" id="IPR013154">
    <property type="entry name" value="ADH-like_N"/>
</dbReference>
<dbReference type="InterPro" id="IPR011032">
    <property type="entry name" value="GroES-like_sf"/>
</dbReference>
<dbReference type="Proteomes" id="UP000234474">
    <property type="component" value="Unassembled WGS sequence"/>
</dbReference>
<sequence>MHPTNTAAWQIAEKAKPLEVRPAAYTPPKENEIVIKNSAIGLNPVDCLRQEQGAALFSWTTYPTIMGTDVAGEVVEVGSGAAAARFKPGDRVLGLGSELKDNNPAEGAFQHYTVIPAQVASPIPTDLSYENASVIPLGISTASCGLFQKDYLALRLPTSPRATSSGQLVLIWSGSSSVGSNAIQLAAAAGYEVVTTASAKNFEYVKSLGASHVFDYRSPTLIEDISKVYDGKTGVGALAIGTEAAGPCCEILSKVNSRRFVSLTNPPSGALPEGIESKFVFGAAVKDNEVGPAIFEAFLPKALAAGEFKSAPTAEVVGKGLGSIQEGLDQVKKGASAKKYVISLQ</sequence>
<keyword evidence="2" id="KW-0560">Oxidoreductase</keyword>
<dbReference type="SUPFAM" id="SSF51735">
    <property type="entry name" value="NAD(P)-binding Rossmann-fold domains"/>
    <property type="match status" value="1"/>
</dbReference>
<dbReference type="InterPro" id="IPR047122">
    <property type="entry name" value="Trans-enoyl_RdTase-like"/>
</dbReference>
<dbReference type="SMART" id="SM00829">
    <property type="entry name" value="PKS_ER"/>
    <property type="match status" value="1"/>
</dbReference>
<reference evidence="5" key="1">
    <citation type="journal article" date="2018" name="Proc. Natl. Acad. Sci. U.S.A.">
        <title>Linking secondary metabolites to gene clusters through genome sequencing of six diverse Aspergillus species.</title>
        <authorList>
            <person name="Kaerboelling I."/>
            <person name="Vesth T.C."/>
            <person name="Frisvad J.C."/>
            <person name="Nybo J.L."/>
            <person name="Theobald S."/>
            <person name="Kuo A."/>
            <person name="Bowyer P."/>
            <person name="Matsuda Y."/>
            <person name="Mondo S."/>
            <person name="Lyhne E.K."/>
            <person name="Kogle M.E."/>
            <person name="Clum A."/>
            <person name="Lipzen A."/>
            <person name="Salamov A."/>
            <person name="Ngan C.Y."/>
            <person name="Daum C."/>
            <person name="Chiniquy J."/>
            <person name="Barry K."/>
            <person name="LaButti K."/>
            <person name="Haridas S."/>
            <person name="Simmons B.A."/>
            <person name="Magnuson J.K."/>
            <person name="Mortensen U.H."/>
            <person name="Larsen T.O."/>
            <person name="Grigoriev I.V."/>
            <person name="Baker S.E."/>
            <person name="Andersen M.R."/>
        </authorList>
    </citation>
    <scope>NUCLEOTIDE SEQUENCE [LARGE SCALE GENOMIC DNA]</scope>
    <source>
        <strain evidence="5">IBT 16806</strain>
    </source>
</reference>
<name>A0A2I1C4U3_ASPN1</name>
<dbReference type="OrthoDB" id="48317at2759"/>
<comment type="similarity">
    <text evidence="1">Belongs to the zinc-containing alcohol dehydrogenase family.</text>
</comment>
<dbReference type="STRING" id="1392255.A0A2I1C4U3"/>
<dbReference type="AlphaFoldDB" id="A0A2I1C4U3"/>
<keyword evidence="5" id="KW-1185">Reference proteome</keyword>
<dbReference type="SUPFAM" id="SSF50129">
    <property type="entry name" value="GroES-like"/>
    <property type="match status" value="1"/>
</dbReference>
<evidence type="ECO:0000256" key="1">
    <source>
        <dbReference type="ARBA" id="ARBA00008072"/>
    </source>
</evidence>
<dbReference type="Pfam" id="PF08240">
    <property type="entry name" value="ADH_N"/>
    <property type="match status" value="1"/>
</dbReference>
<dbReference type="OMA" id="WIKYPFI"/>
<dbReference type="Gene3D" id="3.40.50.720">
    <property type="entry name" value="NAD(P)-binding Rossmann-like Domain"/>
    <property type="match status" value="1"/>
</dbReference>
<dbReference type="InterPro" id="IPR036291">
    <property type="entry name" value="NAD(P)-bd_dom_sf"/>
</dbReference>
<evidence type="ECO:0000313" key="4">
    <source>
        <dbReference type="EMBL" id="PKX92611.1"/>
    </source>
</evidence>
<proteinExistence type="inferred from homology"/>
<dbReference type="InterPro" id="IPR013149">
    <property type="entry name" value="ADH-like_C"/>
</dbReference>
<dbReference type="GO" id="GO:0016651">
    <property type="term" value="F:oxidoreductase activity, acting on NAD(P)H"/>
    <property type="evidence" value="ECO:0007669"/>
    <property type="project" value="InterPro"/>
</dbReference>
<organism evidence="4 5">
    <name type="scientific">Aspergillus novofumigatus (strain IBT 16806)</name>
    <dbReference type="NCBI Taxonomy" id="1392255"/>
    <lineage>
        <taxon>Eukaryota</taxon>
        <taxon>Fungi</taxon>
        <taxon>Dikarya</taxon>
        <taxon>Ascomycota</taxon>
        <taxon>Pezizomycotina</taxon>
        <taxon>Eurotiomycetes</taxon>
        <taxon>Eurotiomycetidae</taxon>
        <taxon>Eurotiales</taxon>
        <taxon>Aspergillaceae</taxon>
        <taxon>Aspergillus</taxon>
        <taxon>Aspergillus subgen. Fumigati</taxon>
    </lineage>
</organism>
<dbReference type="PANTHER" id="PTHR45348">
    <property type="entry name" value="HYPOTHETICAL OXIDOREDUCTASE (EUROFUNG)"/>
    <property type="match status" value="1"/>
</dbReference>
<accession>A0A2I1C4U3</accession>
<protein>
    <submittedName>
        <fullName evidence="4">Oxidoreductase</fullName>
    </submittedName>
</protein>
<dbReference type="EMBL" id="MSZS01000005">
    <property type="protein sequence ID" value="PKX92611.1"/>
    <property type="molecule type" value="Genomic_DNA"/>
</dbReference>
<comment type="caution">
    <text evidence="4">The sequence shown here is derived from an EMBL/GenBank/DDBJ whole genome shotgun (WGS) entry which is preliminary data.</text>
</comment>
<dbReference type="Gene3D" id="3.90.180.10">
    <property type="entry name" value="Medium-chain alcohol dehydrogenases, catalytic domain"/>
    <property type="match status" value="1"/>
</dbReference>
<dbReference type="VEuPathDB" id="FungiDB:P174DRAFT_421660"/>
<evidence type="ECO:0000256" key="2">
    <source>
        <dbReference type="ARBA" id="ARBA00023002"/>
    </source>
</evidence>